<gene>
    <name evidence="3" type="primary">moeB</name>
</gene>
<dbReference type="PANTHER" id="PTHR10953">
    <property type="entry name" value="UBIQUITIN-ACTIVATING ENZYME E1"/>
    <property type="match status" value="1"/>
</dbReference>
<dbReference type="EMBL" id="MF101448">
    <property type="protein sequence ID" value="ARW67742.1"/>
    <property type="molecule type" value="Genomic_DNA"/>
</dbReference>
<evidence type="ECO:0000256" key="1">
    <source>
        <dbReference type="ARBA" id="ARBA00009919"/>
    </source>
</evidence>
<keyword evidence="3" id="KW-0150">Chloroplast</keyword>
<accession>A0A1Z1MPG8</accession>
<dbReference type="GO" id="GO:0016779">
    <property type="term" value="F:nucleotidyltransferase activity"/>
    <property type="evidence" value="ECO:0007669"/>
    <property type="project" value="TreeGrafter"/>
</dbReference>
<evidence type="ECO:0000259" key="2">
    <source>
        <dbReference type="PROSITE" id="PS50206"/>
    </source>
</evidence>
<comment type="similarity">
    <text evidence="1">Belongs to the HesA/MoeB/ThiF family.</text>
</comment>
<dbReference type="GO" id="GO:0008641">
    <property type="term" value="F:ubiquitin-like modifier activating enzyme activity"/>
    <property type="evidence" value="ECO:0007669"/>
    <property type="project" value="InterPro"/>
</dbReference>
<reference evidence="3" key="1">
    <citation type="journal article" date="2017" name="J. Phycol.">
        <title>Analysis of chloroplast genomes and a supermatrix inform reclassification of the Rhodomelaceae (Rhodophyta).</title>
        <authorList>
            <person name="Diaz-Tapia P."/>
            <person name="Maggs C.A."/>
            <person name="West J.A."/>
            <person name="Verbruggen H."/>
        </authorList>
    </citation>
    <scope>NUCLEOTIDE SEQUENCE</scope>
    <source>
        <strain evidence="3">PD1509</strain>
    </source>
</reference>
<geneLocation type="chloroplast" evidence="3"/>
<evidence type="ECO:0000313" key="3">
    <source>
        <dbReference type="EMBL" id="ARW67742.1"/>
    </source>
</evidence>
<dbReference type="FunFam" id="3.40.50.720:FF:000080">
    <property type="entry name" value="Thiazole biosynthesis adenylyltransferase ThiF"/>
    <property type="match status" value="1"/>
</dbReference>
<dbReference type="GO" id="GO:0004792">
    <property type="term" value="F:thiosulfate-cyanide sulfurtransferase activity"/>
    <property type="evidence" value="ECO:0007669"/>
    <property type="project" value="TreeGrafter"/>
</dbReference>
<dbReference type="InterPro" id="IPR001763">
    <property type="entry name" value="Rhodanese-like_dom"/>
</dbReference>
<dbReference type="Pfam" id="PF00581">
    <property type="entry name" value="Rhodanese"/>
    <property type="match status" value="1"/>
</dbReference>
<dbReference type="PANTHER" id="PTHR10953:SF102">
    <property type="entry name" value="ADENYLYLTRANSFERASE AND SULFURTRANSFERASE MOCS3"/>
    <property type="match status" value="1"/>
</dbReference>
<sequence>MLNPDIHLVNISDIEYIKYSKHLLLENIGIAGQKRLKAAKVLIVGAGGLGCPVSIYLTTSGIGYIGIIDEDTIQLSNLNRQILYDQEDLNKYKVDIAYKKLKKLNNQCKIIKHKYHLNNENNLEIIQYYDVIIDTTDNFIARYLIDDTCYKLHKTHIYGAIDRFEGQIASLNYQNGIRYYNIYNNSLNINNNDCNQNGIMGITSGYIGILQTLETIKVILGIEKKNQNSIILYDLIQNTFKNKKIYILNKERNNKKENNYNSVKTISKKIIKSFIKEKKSQVVIIDIRYIYEFHNKHIKKSLNIPLVNFKCNKTFEFIVEQSKQKTLLLYCNNSNRSMIASHLLNNYKIKHIIVD</sequence>
<dbReference type="GO" id="GO:0005737">
    <property type="term" value="C:cytoplasm"/>
    <property type="evidence" value="ECO:0007669"/>
    <property type="project" value="TreeGrafter"/>
</dbReference>
<dbReference type="SUPFAM" id="SSF69572">
    <property type="entry name" value="Activating enzymes of the ubiquitin-like proteins"/>
    <property type="match status" value="1"/>
</dbReference>
<dbReference type="InterPro" id="IPR045886">
    <property type="entry name" value="ThiF/MoeB/HesA"/>
</dbReference>
<dbReference type="AlphaFoldDB" id="A0A1Z1MPG8"/>
<dbReference type="Pfam" id="PF00899">
    <property type="entry name" value="ThiF"/>
    <property type="match status" value="1"/>
</dbReference>
<protein>
    <submittedName>
        <fullName evidence="3">Molybdopterin biosynthesis protein</fullName>
    </submittedName>
</protein>
<feature type="domain" description="Rhodanese" evidence="2">
    <location>
        <begin position="278"/>
        <end position="354"/>
    </location>
</feature>
<organism evidence="3">
    <name type="scientific">Lophocladia kuetzingii</name>
    <dbReference type="NCBI Taxonomy" id="675577"/>
    <lineage>
        <taxon>Eukaryota</taxon>
        <taxon>Rhodophyta</taxon>
        <taxon>Florideophyceae</taxon>
        <taxon>Rhodymeniophycidae</taxon>
        <taxon>Ceramiales</taxon>
        <taxon>Rhodomelaceae</taxon>
        <taxon>Lophothalieae</taxon>
        <taxon>Lophocladia</taxon>
    </lineage>
</organism>
<dbReference type="CDD" id="cd00158">
    <property type="entry name" value="RHOD"/>
    <property type="match status" value="1"/>
</dbReference>
<dbReference type="InterPro" id="IPR035985">
    <property type="entry name" value="Ubiquitin-activating_enz"/>
</dbReference>
<dbReference type="PROSITE" id="PS50206">
    <property type="entry name" value="RHODANESE_3"/>
    <property type="match status" value="1"/>
</dbReference>
<dbReference type="Gene3D" id="3.40.250.10">
    <property type="entry name" value="Rhodanese-like domain"/>
    <property type="match status" value="1"/>
</dbReference>
<keyword evidence="3" id="KW-0934">Plastid</keyword>
<name>A0A1Z1MPG8_9FLOR</name>
<proteinExistence type="inferred from homology"/>
<dbReference type="RefSeq" id="YP_009398556.1">
    <property type="nucleotide sequence ID" value="NC_035292.1"/>
</dbReference>
<dbReference type="InterPro" id="IPR036873">
    <property type="entry name" value="Rhodanese-like_dom_sf"/>
</dbReference>
<dbReference type="GeneID" id="33361102"/>
<dbReference type="InterPro" id="IPR000594">
    <property type="entry name" value="ThiF_NAD_FAD-bd"/>
</dbReference>
<dbReference type="CDD" id="cd00757">
    <property type="entry name" value="ThiF_MoeB_HesA_family"/>
    <property type="match status" value="1"/>
</dbReference>
<dbReference type="Gene3D" id="3.40.50.720">
    <property type="entry name" value="NAD(P)-binding Rossmann-like Domain"/>
    <property type="match status" value="1"/>
</dbReference>